<feature type="transmembrane region" description="Helical" evidence="8">
    <location>
        <begin position="54"/>
        <end position="77"/>
    </location>
</feature>
<dbReference type="GO" id="GO:0004930">
    <property type="term" value="F:G protein-coupled receptor activity"/>
    <property type="evidence" value="ECO:0007669"/>
    <property type="project" value="UniProtKB-KW"/>
</dbReference>
<evidence type="ECO:0000313" key="12">
    <source>
        <dbReference type="Proteomes" id="UP000663828"/>
    </source>
</evidence>
<keyword evidence="7" id="KW-0807">Transducer</keyword>
<dbReference type="Proteomes" id="UP000663852">
    <property type="component" value="Unassembled WGS sequence"/>
</dbReference>
<dbReference type="OrthoDB" id="10045374at2759"/>
<accession>A0A815LEX0</accession>
<organism evidence="10 12">
    <name type="scientific">Adineta ricciae</name>
    <name type="common">Rotifer</name>
    <dbReference type="NCBI Taxonomy" id="249248"/>
    <lineage>
        <taxon>Eukaryota</taxon>
        <taxon>Metazoa</taxon>
        <taxon>Spiralia</taxon>
        <taxon>Gnathifera</taxon>
        <taxon>Rotifera</taxon>
        <taxon>Eurotatoria</taxon>
        <taxon>Bdelloidea</taxon>
        <taxon>Adinetida</taxon>
        <taxon>Adinetidae</taxon>
        <taxon>Adineta</taxon>
    </lineage>
</organism>
<keyword evidence="5 8" id="KW-0472">Membrane</keyword>
<evidence type="ECO:0000256" key="5">
    <source>
        <dbReference type="ARBA" id="ARBA00023136"/>
    </source>
</evidence>
<comment type="caution">
    <text evidence="10">The sequence shown here is derived from an EMBL/GenBank/DDBJ whole genome shotgun (WGS) entry which is preliminary data.</text>
</comment>
<evidence type="ECO:0000256" key="1">
    <source>
        <dbReference type="ARBA" id="ARBA00004141"/>
    </source>
</evidence>
<evidence type="ECO:0000256" key="6">
    <source>
        <dbReference type="ARBA" id="ARBA00023170"/>
    </source>
</evidence>
<dbReference type="EMBL" id="CAJNOR010003357">
    <property type="protein sequence ID" value="CAF1405765.1"/>
    <property type="molecule type" value="Genomic_DNA"/>
</dbReference>
<reference evidence="10" key="1">
    <citation type="submission" date="2021-02" db="EMBL/GenBank/DDBJ databases">
        <authorList>
            <person name="Nowell W R."/>
        </authorList>
    </citation>
    <scope>NUCLEOTIDE SEQUENCE</scope>
</reference>
<evidence type="ECO:0000256" key="8">
    <source>
        <dbReference type="SAM" id="Phobius"/>
    </source>
</evidence>
<evidence type="ECO:0000256" key="4">
    <source>
        <dbReference type="ARBA" id="ARBA00023040"/>
    </source>
</evidence>
<dbReference type="SUPFAM" id="SSF81321">
    <property type="entry name" value="Family A G protein-coupled receptor-like"/>
    <property type="match status" value="1"/>
</dbReference>
<evidence type="ECO:0000256" key="3">
    <source>
        <dbReference type="ARBA" id="ARBA00022989"/>
    </source>
</evidence>
<evidence type="ECO:0000313" key="11">
    <source>
        <dbReference type="EMBL" id="CAF1417391.1"/>
    </source>
</evidence>
<feature type="transmembrane region" description="Helical" evidence="8">
    <location>
        <begin position="15"/>
        <end position="42"/>
    </location>
</feature>
<protein>
    <recommendedName>
        <fullName evidence="9">G-protein coupled receptors family 1 profile domain-containing protein</fullName>
    </recommendedName>
</protein>
<sequence>MSSLVNLLDKISEQINIILGIAFFVLGFIGNICNLLIFSPVLKTKIFPPSPARLYILTGSIANFIYVSYLLLTRILISAFFIPLTDTISFICKTRFYIGQVCMFVSLYTTCLATIDQYFLTNRSVRIRQLSRLSLARHILFPLIILWIVMNIPVLFLYNLYPKPTGTSTVCTVYSSIWMFYYTYIQSLVFLCIIPIATLITFGFLIKFNLETVRQLHPSIIRQMTRMILFQSLAMSVSLFITTAQIIYQQITNNIYKDVLRNSQENLFYTIARLFSFVNYIGSFYIYFYASKSLRKNFRNLLLNRPIESVTNTTTTNTILQKSYNQVQPTQN</sequence>
<feature type="transmembrane region" description="Helical" evidence="8">
    <location>
        <begin position="268"/>
        <end position="290"/>
    </location>
</feature>
<keyword evidence="3 8" id="KW-1133">Transmembrane helix</keyword>
<dbReference type="PANTHER" id="PTHR24243">
    <property type="entry name" value="G-PROTEIN COUPLED RECEPTOR"/>
    <property type="match status" value="1"/>
</dbReference>
<evidence type="ECO:0000259" key="9">
    <source>
        <dbReference type="PROSITE" id="PS50262"/>
    </source>
</evidence>
<feature type="transmembrane region" description="Helical" evidence="8">
    <location>
        <begin position="97"/>
        <end position="119"/>
    </location>
</feature>
<dbReference type="PANTHER" id="PTHR24243:SF233">
    <property type="entry name" value="THYROTROPIN-RELEASING HORMONE RECEPTOR"/>
    <property type="match status" value="1"/>
</dbReference>
<proteinExistence type="predicted"/>
<dbReference type="InterPro" id="IPR017452">
    <property type="entry name" value="GPCR_Rhodpsn_7TM"/>
</dbReference>
<feature type="transmembrane region" description="Helical" evidence="8">
    <location>
        <begin position="139"/>
        <end position="161"/>
    </location>
</feature>
<keyword evidence="6" id="KW-0675">Receptor</keyword>
<evidence type="ECO:0000313" key="10">
    <source>
        <dbReference type="EMBL" id="CAF1405765.1"/>
    </source>
</evidence>
<keyword evidence="12" id="KW-1185">Reference proteome</keyword>
<evidence type="ECO:0000256" key="7">
    <source>
        <dbReference type="ARBA" id="ARBA00023224"/>
    </source>
</evidence>
<evidence type="ECO:0000256" key="2">
    <source>
        <dbReference type="ARBA" id="ARBA00022692"/>
    </source>
</evidence>
<dbReference type="EMBL" id="CAJNOJ010000361">
    <property type="protein sequence ID" value="CAF1417391.1"/>
    <property type="molecule type" value="Genomic_DNA"/>
</dbReference>
<keyword evidence="2 8" id="KW-0812">Transmembrane</keyword>
<feature type="domain" description="G-protein coupled receptors family 1 profile" evidence="9">
    <location>
        <begin position="33"/>
        <end position="287"/>
    </location>
</feature>
<feature type="transmembrane region" description="Helical" evidence="8">
    <location>
        <begin position="227"/>
        <end position="248"/>
    </location>
</feature>
<dbReference type="Proteomes" id="UP000663828">
    <property type="component" value="Unassembled WGS sequence"/>
</dbReference>
<dbReference type="AlphaFoldDB" id="A0A815LEX0"/>
<dbReference type="PROSITE" id="PS50262">
    <property type="entry name" value="G_PROTEIN_RECEP_F1_2"/>
    <property type="match status" value="1"/>
</dbReference>
<comment type="subcellular location">
    <subcellularLocation>
        <location evidence="1">Membrane</location>
        <topology evidence="1">Multi-pass membrane protein</topology>
    </subcellularLocation>
</comment>
<keyword evidence="4" id="KW-0297">G-protein coupled receptor</keyword>
<dbReference type="Gene3D" id="1.20.1070.10">
    <property type="entry name" value="Rhodopsin 7-helix transmembrane proteins"/>
    <property type="match status" value="1"/>
</dbReference>
<gene>
    <name evidence="11" type="ORF">EDS130_LOCUS37197</name>
    <name evidence="10" type="ORF">XAT740_LOCUS34401</name>
</gene>
<name>A0A815LEX0_ADIRI</name>
<feature type="transmembrane region" description="Helical" evidence="8">
    <location>
        <begin position="181"/>
        <end position="206"/>
    </location>
</feature>
<dbReference type="GO" id="GO:0005886">
    <property type="term" value="C:plasma membrane"/>
    <property type="evidence" value="ECO:0007669"/>
    <property type="project" value="TreeGrafter"/>
</dbReference>